<dbReference type="Pfam" id="PF00672">
    <property type="entry name" value="HAMP"/>
    <property type="match status" value="1"/>
</dbReference>
<protein>
    <recommendedName>
        <fullName evidence="2">HAMP domain-containing protein</fullName>
    </recommendedName>
</protein>
<gene>
    <name evidence="3" type="ORF">OZSIB_2290</name>
</gene>
<keyword evidence="1" id="KW-1133">Transmembrane helix</keyword>
<sequence>MSQIRRRKRYFIKPGFQSRLTAIFILIVIIVANIVGALVYGISIEKLETKLVVESKLPIDTSQLGQALLPGVVVAELISILIVAFICIFVTHTIAGPVYRMERVARNIGEGDLTNFIKLRPKDELKDLADAMNDMTMGLRNKVTSLREASDRLLSALERAKAAGKVDNEILEAAKAIDSTCKAFVLEKDASETESAPAPAPTAAS</sequence>
<dbReference type="Gene3D" id="6.10.340.10">
    <property type="match status" value="1"/>
</dbReference>
<dbReference type="PROSITE" id="PS50885">
    <property type="entry name" value="HAMP"/>
    <property type="match status" value="1"/>
</dbReference>
<feature type="transmembrane region" description="Helical" evidence="1">
    <location>
        <begin position="20"/>
        <end position="44"/>
    </location>
</feature>
<evidence type="ECO:0000259" key="2">
    <source>
        <dbReference type="PROSITE" id="PS50885"/>
    </source>
</evidence>
<evidence type="ECO:0000313" key="4">
    <source>
        <dbReference type="Proteomes" id="UP000252355"/>
    </source>
</evidence>
<evidence type="ECO:0000256" key="1">
    <source>
        <dbReference type="SAM" id="Phobius"/>
    </source>
</evidence>
<dbReference type="GO" id="GO:0016020">
    <property type="term" value="C:membrane"/>
    <property type="evidence" value="ECO:0007669"/>
    <property type="project" value="InterPro"/>
</dbReference>
<feature type="domain" description="HAMP" evidence="2">
    <location>
        <begin position="92"/>
        <end position="144"/>
    </location>
</feature>
<dbReference type="CDD" id="cd06225">
    <property type="entry name" value="HAMP"/>
    <property type="match status" value="1"/>
</dbReference>
<feature type="transmembrane region" description="Helical" evidence="1">
    <location>
        <begin position="64"/>
        <end position="91"/>
    </location>
</feature>
<dbReference type="AlphaFoldDB" id="A0A367ZVR6"/>
<name>A0A367ZVR6_9BACT</name>
<dbReference type="InterPro" id="IPR003660">
    <property type="entry name" value="HAMP_dom"/>
</dbReference>
<proteinExistence type="predicted"/>
<dbReference type="Proteomes" id="UP000252355">
    <property type="component" value="Unassembled WGS sequence"/>
</dbReference>
<dbReference type="SUPFAM" id="SSF158472">
    <property type="entry name" value="HAMP domain-like"/>
    <property type="match status" value="1"/>
</dbReference>
<keyword evidence="1" id="KW-0812">Transmembrane</keyword>
<comment type="caution">
    <text evidence="3">The sequence shown here is derived from an EMBL/GenBank/DDBJ whole genome shotgun (WGS) entry which is preliminary data.</text>
</comment>
<dbReference type="SMART" id="SM00304">
    <property type="entry name" value="HAMP"/>
    <property type="match status" value="1"/>
</dbReference>
<organism evidence="3 4">
    <name type="scientific">Candidatus Ozemobacter sibiricus</name>
    <dbReference type="NCBI Taxonomy" id="2268124"/>
    <lineage>
        <taxon>Bacteria</taxon>
        <taxon>Candidatus Ozemobacteria</taxon>
        <taxon>Candidatus Ozemobacterales</taxon>
        <taxon>Candidatus Ozemobacteraceae</taxon>
        <taxon>Candidatus Ozemobacter</taxon>
    </lineage>
</organism>
<accession>A0A367ZVR6</accession>
<dbReference type="GO" id="GO:0007165">
    <property type="term" value="P:signal transduction"/>
    <property type="evidence" value="ECO:0007669"/>
    <property type="project" value="InterPro"/>
</dbReference>
<keyword evidence="1" id="KW-0472">Membrane</keyword>
<dbReference type="EMBL" id="QOQW01000002">
    <property type="protein sequence ID" value="RCK81421.1"/>
    <property type="molecule type" value="Genomic_DNA"/>
</dbReference>
<evidence type="ECO:0000313" key="3">
    <source>
        <dbReference type="EMBL" id="RCK81421.1"/>
    </source>
</evidence>
<reference evidence="3 4" key="1">
    <citation type="submission" date="2018-05" db="EMBL/GenBank/DDBJ databases">
        <title>A metagenomic window into the 2 km-deep terrestrial subsurface aquifer revealed taxonomically and functionally diverse microbial community comprising novel uncultured bacterial lineages.</title>
        <authorList>
            <person name="Kadnikov V.V."/>
            <person name="Mardanov A.V."/>
            <person name="Beletsky A.V."/>
            <person name="Banks D."/>
            <person name="Pimenov N.V."/>
            <person name="Frank Y.A."/>
            <person name="Karnachuk O.V."/>
            <person name="Ravin N.V."/>
        </authorList>
    </citation>
    <scope>NUCLEOTIDE SEQUENCE [LARGE SCALE GENOMIC DNA]</scope>
    <source>
        <strain evidence="3">BY5</strain>
    </source>
</reference>